<feature type="region of interest" description="Disordered" evidence="1">
    <location>
        <begin position="608"/>
        <end position="639"/>
    </location>
</feature>
<dbReference type="Gene3D" id="3.80.10.10">
    <property type="entry name" value="Ribonuclease Inhibitor"/>
    <property type="match status" value="1"/>
</dbReference>
<dbReference type="OrthoDB" id="3264373at2759"/>
<dbReference type="SUPFAM" id="SSF52047">
    <property type="entry name" value="RNI-like"/>
    <property type="match status" value="1"/>
</dbReference>
<evidence type="ECO:0000313" key="4">
    <source>
        <dbReference type="Proteomes" id="UP000218811"/>
    </source>
</evidence>
<evidence type="ECO:0000256" key="1">
    <source>
        <dbReference type="SAM" id="MobiDB-lite"/>
    </source>
</evidence>
<dbReference type="OMA" id="NIACTAR"/>
<proteinExistence type="predicted"/>
<gene>
    <name evidence="3" type="ORF">WOLCODRAFT_161867</name>
</gene>
<reference evidence="3" key="1">
    <citation type="journal article" date="2012" name="Science">
        <title>The Paleozoic origin of enzymatic lignin decomposition reconstructed from 31 fungal genomes.</title>
        <authorList>
            <person name="Floudas D."/>
            <person name="Binder M."/>
            <person name="Riley R."/>
            <person name="Barry K."/>
            <person name="Blanchette R.A."/>
            <person name="Henrissat B."/>
            <person name="Martinez A.T."/>
            <person name="Otillar R."/>
            <person name="Spatafora J.W."/>
            <person name="Yadav J.S."/>
            <person name="Aerts A."/>
            <person name="Benoit I."/>
            <person name="Boyd A."/>
            <person name="Carlson A."/>
            <person name="Copeland A."/>
            <person name="Coutinho P.M."/>
            <person name="de Vries R.P."/>
            <person name="Ferreira P."/>
            <person name="Findley K."/>
            <person name="Foster B."/>
            <person name="Gaskell J."/>
            <person name="Glotzer D."/>
            <person name="Gorecki P."/>
            <person name="Heitman J."/>
            <person name="Hesse C."/>
            <person name="Hori C."/>
            <person name="Igarashi K."/>
            <person name="Jurgens J.A."/>
            <person name="Kallen N."/>
            <person name="Kersten P."/>
            <person name="Kohler A."/>
            <person name="Kuees U."/>
            <person name="Kumar T.K.A."/>
            <person name="Kuo A."/>
            <person name="LaButti K."/>
            <person name="Larrondo L.F."/>
            <person name="Lindquist E."/>
            <person name="Ling A."/>
            <person name="Lombard V."/>
            <person name="Lucas S."/>
            <person name="Lundell T."/>
            <person name="Martin R."/>
            <person name="McLaughlin D.J."/>
            <person name="Morgenstern I."/>
            <person name="Morin E."/>
            <person name="Murat C."/>
            <person name="Nagy L.G."/>
            <person name="Nolan M."/>
            <person name="Ohm R.A."/>
            <person name="Patyshakuliyeva A."/>
            <person name="Rokas A."/>
            <person name="Ruiz-Duenas F.J."/>
            <person name="Sabat G."/>
            <person name="Salamov A."/>
            <person name="Samejima M."/>
            <person name="Schmutz J."/>
            <person name="Slot J.C."/>
            <person name="St John F."/>
            <person name="Stenlid J."/>
            <person name="Sun H."/>
            <person name="Sun S."/>
            <person name="Syed K."/>
            <person name="Tsang A."/>
            <person name="Wiebenga A."/>
            <person name="Young D."/>
            <person name="Pisabarro A."/>
            <person name="Eastwood D.C."/>
            <person name="Martin F."/>
            <person name="Cullen D."/>
            <person name="Grigoriev I.V."/>
            <person name="Hibbett D.S."/>
        </authorList>
    </citation>
    <scope>NUCLEOTIDE SEQUENCE [LARGE SCALE GENOMIC DNA]</scope>
    <source>
        <strain evidence="3">MD-104</strain>
    </source>
</reference>
<keyword evidence="4" id="KW-1185">Reference proteome</keyword>
<dbReference type="InterPro" id="IPR032675">
    <property type="entry name" value="LRR_dom_sf"/>
</dbReference>
<dbReference type="AlphaFoldDB" id="A0A2H3JD23"/>
<dbReference type="STRING" id="742152.A0A2H3JD23"/>
<dbReference type="Pfam" id="PF12937">
    <property type="entry name" value="F-box-like"/>
    <property type="match status" value="1"/>
</dbReference>
<dbReference type="Proteomes" id="UP000218811">
    <property type="component" value="Unassembled WGS sequence"/>
</dbReference>
<feature type="compositionally biased region" description="Acidic residues" evidence="1">
    <location>
        <begin position="625"/>
        <end position="639"/>
    </location>
</feature>
<sequence length="639" mass="71237">MSYVFAAAEQAHADVVPHVRAINMTPADGDSIQNTHASAVLHRRARIEAEIARLNQTILDLKSELNTLAPISALPPEILAKIFIACVDEPESGFTRGRCARIRLTHVCSHWRSVALQSSALWTDLALPAAPALVQEFLARSKSLPLRLYVYSEDYHFSLDGSIASMFQDCHPSLYESMASILKEMPMSRIRTIRMKAVSPASSRRLYDNLDGPAPLLESVELDNRTPYQSITATSSGLPLPPFMHNGHPERLRRLVLKHHPFRWIDIASYSLGHLTISCNLTPAGKGNHMQDFLHAIESMPLLETLDMENAIPSLPSSMTELPRPTSIIPLTRLHSMRLSDISSSNCANILNHFSFPALSTLNLSVRMESELFAEKLAGCLREKVPFWDKVRTLKCSMSEWSFPSLQMQTSPSDCSGAPHAPGCKLDFELTDELIILGPWILSTMCREIPWKQVQTLQVSGLSLMSVNGWIAAFEGMEHVTVLNITGDGGVRHLIDALGHFTPVSGTSTLFGTPVQDTVSMKLFPRLRVITLEGVRIADDATFDEGGVGEVTDKLLNCIMMRYECGVEIHTLRITRCINIDKDDIAKLDEVMPGVDWDAYVYAEEPEYEYERSGDEDSYSAYYDSDYDESFVPDDDSIY</sequence>
<dbReference type="EMBL" id="KB468053">
    <property type="protein sequence ID" value="PCH39781.1"/>
    <property type="molecule type" value="Genomic_DNA"/>
</dbReference>
<organism evidence="3 4">
    <name type="scientific">Wolfiporia cocos (strain MD-104)</name>
    <name type="common">Brown rot fungus</name>
    <dbReference type="NCBI Taxonomy" id="742152"/>
    <lineage>
        <taxon>Eukaryota</taxon>
        <taxon>Fungi</taxon>
        <taxon>Dikarya</taxon>
        <taxon>Basidiomycota</taxon>
        <taxon>Agaricomycotina</taxon>
        <taxon>Agaricomycetes</taxon>
        <taxon>Polyporales</taxon>
        <taxon>Phaeolaceae</taxon>
        <taxon>Wolfiporia</taxon>
    </lineage>
</organism>
<feature type="domain" description="F-box" evidence="2">
    <location>
        <begin position="71"/>
        <end position="126"/>
    </location>
</feature>
<protein>
    <recommendedName>
        <fullName evidence="2">F-box domain-containing protein</fullName>
    </recommendedName>
</protein>
<evidence type="ECO:0000259" key="2">
    <source>
        <dbReference type="Pfam" id="PF12937"/>
    </source>
</evidence>
<dbReference type="InterPro" id="IPR001810">
    <property type="entry name" value="F-box_dom"/>
</dbReference>
<accession>A0A2H3JD23</accession>
<name>A0A2H3JD23_WOLCO</name>
<dbReference type="Gene3D" id="1.20.1280.50">
    <property type="match status" value="1"/>
</dbReference>
<evidence type="ECO:0000313" key="3">
    <source>
        <dbReference type="EMBL" id="PCH39781.1"/>
    </source>
</evidence>